<sequence length="39" mass="4603">MRKNTIDFVPDDSASHEWTEYDSRLVEEYAEQLRTISIG</sequence>
<dbReference type="Proteomes" id="UP000529710">
    <property type="component" value="Unassembled WGS sequence"/>
</dbReference>
<organism evidence="1 2">
    <name type="scientific">Bifidobacterium erythrocebi</name>
    <dbReference type="NCBI Taxonomy" id="2675325"/>
    <lineage>
        <taxon>Bacteria</taxon>
        <taxon>Bacillati</taxon>
        <taxon>Actinomycetota</taxon>
        <taxon>Actinomycetes</taxon>
        <taxon>Bifidobacteriales</taxon>
        <taxon>Bifidobacteriaceae</taxon>
        <taxon>Bifidobacterium</taxon>
    </lineage>
</organism>
<comment type="caution">
    <text evidence="1">The sequence shown here is derived from an EMBL/GenBank/DDBJ whole genome shotgun (WGS) entry which is preliminary data.</text>
</comment>
<protein>
    <submittedName>
        <fullName evidence="1">Uncharacterized protein</fullName>
    </submittedName>
</protein>
<evidence type="ECO:0000313" key="1">
    <source>
        <dbReference type="EMBL" id="NMM96105.1"/>
    </source>
</evidence>
<keyword evidence="2" id="KW-1185">Reference proteome</keyword>
<proteinExistence type="predicted"/>
<dbReference type="AlphaFoldDB" id="A0A7Y0HTE8"/>
<dbReference type="EMBL" id="JAAIIF010000008">
    <property type="protein sequence ID" value="NMM96105.1"/>
    <property type="molecule type" value="Genomic_DNA"/>
</dbReference>
<evidence type="ECO:0000313" key="2">
    <source>
        <dbReference type="Proteomes" id="UP000529710"/>
    </source>
</evidence>
<name>A0A7Y0HTE8_9BIFI</name>
<accession>A0A7Y0HTE8</accession>
<gene>
    <name evidence="1" type="ORF">G1C98_0841</name>
</gene>
<reference evidence="1 2" key="1">
    <citation type="submission" date="2020-02" db="EMBL/GenBank/DDBJ databases">
        <title>Characterization of phylogenetic diversity of novel bifidobacterial species isolated in Czech ZOOs.</title>
        <authorList>
            <person name="Lugli G.A."/>
            <person name="Vera N.B."/>
            <person name="Ventura M."/>
        </authorList>
    </citation>
    <scope>NUCLEOTIDE SEQUENCE [LARGE SCALE GENOMIC DNA]</scope>
    <source>
        <strain evidence="1 2">DSM 109960</strain>
    </source>
</reference>